<dbReference type="PANTHER" id="PTHR11610:SF173">
    <property type="entry name" value="LIPASE DOMAIN-CONTAINING PROTEIN-RELATED"/>
    <property type="match status" value="1"/>
</dbReference>
<dbReference type="AlphaFoldDB" id="A0A835CMT3"/>
<proteinExistence type="inferred from homology"/>
<dbReference type="InterPro" id="IPR000734">
    <property type="entry name" value="TAG_lipase"/>
</dbReference>
<evidence type="ECO:0000256" key="9">
    <source>
        <dbReference type="SAM" id="SignalP"/>
    </source>
</evidence>
<dbReference type="Pfam" id="PF00089">
    <property type="entry name" value="Trypsin"/>
    <property type="match status" value="1"/>
</dbReference>
<keyword evidence="6" id="KW-0378">Hydrolase</keyword>
<dbReference type="Gene3D" id="2.40.10.10">
    <property type="entry name" value="Trypsin-like serine proteases"/>
    <property type="match status" value="1"/>
</dbReference>
<dbReference type="GO" id="GO:0016042">
    <property type="term" value="P:lipid catabolic process"/>
    <property type="evidence" value="ECO:0007669"/>
    <property type="project" value="TreeGrafter"/>
</dbReference>
<dbReference type="Proteomes" id="UP000639338">
    <property type="component" value="Unassembled WGS sequence"/>
</dbReference>
<organism evidence="11 12">
    <name type="scientific">Aphidius gifuensis</name>
    <name type="common">Parasitoid wasp</name>
    <dbReference type="NCBI Taxonomy" id="684658"/>
    <lineage>
        <taxon>Eukaryota</taxon>
        <taxon>Metazoa</taxon>
        <taxon>Ecdysozoa</taxon>
        <taxon>Arthropoda</taxon>
        <taxon>Hexapoda</taxon>
        <taxon>Insecta</taxon>
        <taxon>Pterygota</taxon>
        <taxon>Neoptera</taxon>
        <taxon>Endopterygota</taxon>
        <taxon>Hymenoptera</taxon>
        <taxon>Apocrita</taxon>
        <taxon>Ichneumonoidea</taxon>
        <taxon>Braconidae</taxon>
        <taxon>Aphidiinae</taxon>
        <taxon>Aphidius</taxon>
    </lineage>
</organism>
<evidence type="ECO:0000256" key="5">
    <source>
        <dbReference type="ARBA" id="ARBA00022525"/>
    </source>
</evidence>
<feature type="chain" id="PRO_5033045597" description="phospholipase A1" evidence="9">
    <location>
        <begin position="19"/>
        <end position="650"/>
    </location>
</feature>
<comment type="caution">
    <text evidence="11">The sequence shown here is derived from an EMBL/GenBank/DDBJ whole genome shotgun (WGS) entry which is preliminary data.</text>
</comment>
<dbReference type="GO" id="GO:0004252">
    <property type="term" value="F:serine-type endopeptidase activity"/>
    <property type="evidence" value="ECO:0007669"/>
    <property type="project" value="InterPro"/>
</dbReference>
<protein>
    <recommendedName>
        <fullName evidence="4">phospholipase A1</fullName>
        <ecNumber evidence="4">3.1.1.32</ecNumber>
    </recommendedName>
</protein>
<comment type="similarity">
    <text evidence="3 8">Belongs to the AB hydrolase superfamily. Lipase family.</text>
</comment>
<feature type="domain" description="Peptidase S1" evidence="10">
    <location>
        <begin position="24"/>
        <end position="252"/>
    </location>
</feature>
<evidence type="ECO:0000256" key="3">
    <source>
        <dbReference type="ARBA" id="ARBA00010701"/>
    </source>
</evidence>
<evidence type="ECO:0000313" key="12">
    <source>
        <dbReference type="Proteomes" id="UP000639338"/>
    </source>
</evidence>
<evidence type="ECO:0000256" key="7">
    <source>
        <dbReference type="ARBA" id="ARBA00023157"/>
    </source>
</evidence>
<keyword evidence="12" id="KW-1185">Reference proteome</keyword>
<name>A0A835CMT3_APHGI</name>
<evidence type="ECO:0000313" key="11">
    <source>
        <dbReference type="EMBL" id="KAF7987393.1"/>
    </source>
</evidence>
<accession>A0A835CMT3</accession>
<dbReference type="OrthoDB" id="199913at2759"/>
<evidence type="ECO:0000256" key="2">
    <source>
        <dbReference type="ARBA" id="ARBA00004613"/>
    </source>
</evidence>
<dbReference type="Gene3D" id="3.40.50.1820">
    <property type="entry name" value="alpha/beta hydrolase"/>
    <property type="match status" value="1"/>
</dbReference>
<feature type="signal peptide" evidence="9">
    <location>
        <begin position="1"/>
        <end position="18"/>
    </location>
</feature>
<dbReference type="FunFam" id="2.40.10.10:FF:000068">
    <property type="entry name" value="transmembrane protease serine 2"/>
    <property type="match status" value="1"/>
</dbReference>
<dbReference type="PANTHER" id="PTHR11610">
    <property type="entry name" value="LIPASE"/>
    <property type="match status" value="1"/>
</dbReference>
<dbReference type="GO" id="GO:0008970">
    <property type="term" value="F:phospholipase A1 activity"/>
    <property type="evidence" value="ECO:0007669"/>
    <property type="project" value="UniProtKB-EC"/>
</dbReference>
<dbReference type="GO" id="GO:0005615">
    <property type="term" value="C:extracellular space"/>
    <property type="evidence" value="ECO:0007669"/>
    <property type="project" value="TreeGrafter"/>
</dbReference>
<keyword evidence="7" id="KW-1015">Disulfide bond</keyword>
<dbReference type="SUPFAM" id="SSF50494">
    <property type="entry name" value="Trypsin-like serine proteases"/>
    <property type="match status" value="1"/>
</dbReference>
<dbReference type="GO" id="GO:0006508">
    <property type="term" value="P:proteolysis"/>
    <property type="evidence" value="ECO:0007669"/>
    <property type="project" value="InterPro"/>
</dbReference>
<dbReference type="InterPro" id="IPR043504">
    <property type="entry name" value="Peptidase_S1_PA_chymotrypsin"/>
</dbReference>
<comment type="catalytic activity">
    <reaction evidence="1">
        <text>a 1,2-diacyl-sn-glycero-3-phosphocholine + H2O = a 2-acyl-sn-glycero-3-phosphocholine + a fatty acid + H(+)</text>
        <dbReference type="Rhea" id="RHEA:18689"/>
        <dbReference type="ChEBI" id="CHEBI:15377"/>
        <dbReference type="ChEBI" id="CHEBI:15378"/>
        <dbReference type="ChEBI" id="CHEBI:28868"/>
        <dbReference type="ChEBI" id="CHEBI:57643"/>
        <dbReference type="ChEBI" id="CHEBI:57875"/>
        <dbReference type="EC" id="3.1.1.32"/>
    </reaction>
</comment>
<comment type="subcellular location">
    <subcellularLocation>
        <location evidence="2">Secreted</location>
    </subcellularLocation>
</comment>
<dbReference type="InterPro" id="IPR001254">
    <property type="entry name" value="Trypsin_dom"/>
</dbReference>
<gene>
    <name evidence="11" type="ORF">HCN44_003155</name>
</gene>
<keyword evidence="9" id="KW-0732">Signal</keyword>
<dbReference type="EC" id="3.1.1.32" evidence="4"/>
<reference evidence="11 12" key="1">
    <citation type="submission" date="2020-08" db="EMBL/GenBank/DDBJ databases">
        <title>Aphidius gifuensis genome sequencing and assembly.</title>
        <authorList>
            <person name="Du Z."/>
        </authorList>
    </citation>
    <scope>NUCLEOTIDE SEQUENCE [LARGE SCALE GENOMIC DNA]</scope>
    <source>
        <strain evidence="11">YNYX2018</strain>
        <tissue evidence="11">Adults</tissue>
    </source>
</reference>
<dbReference type="CDD" id="cd00190">
    <property type="entry name" value="Tryp_SPc"/>
    <property type="match status" value="1"/>
</dbReference>
<evidence type="ECO:0000256" key="8">
    <source>
        <dbReference type="RuleBase" id="RU004262"/>
    </source>
</evidence>
<evidence type="ECO:0000256" key="4">
    <source>
        <dbReference type="ARBA" id="ARBA00013179"/>
    </source>
</evidence>
<dbReference type="SUPFAM" id="SSF53474">
    <property type="entry name" value="alpha/beta-Hydrolases"/>
    <property type="match status" value="1"/>
</dbReference>
<evidence type="ECO:0000259" key="10">
    <source>
        <dbReference type="PROSITE" id="PS50240"/>
    </source>
</evidence>
<sequence length="650" mass="74317">MFLWWITYFSILITVVYGNFARKIYGGERVSTFSFPYQVSIQIRNYHICGGAIISNNHVLTAASCVLAEQNVVYGNIQILVGTHDITDYQYGKIHQVSYVIFHKFYNPRDNWIHDIAILQLETPIILMRRLSSAAKLPSRKSFSLRNHHVIGWGIDPILNELSTHLQRFEVQLITQRVCKGQYYREFVLSETQYCFIPFLPSTGISQGGGGSPIMFGRQIIGIVSIDSLDANQPIIYTHVFEYNHWIQNMMKKFSVLKSNSSDDLSIIVQHNNSMKNKLNDSHIDCFGFGKTVSQILEWYFKKNSESLNYLDVKFYLTSSKFTHRNLVIVGDQFGLDWTDFKIQRKTIIIVHGFLTNHDEKWISEMENAFLKWDDVNVVVVDWSAHGNTWNYYKAVVNAKTVSQEIVKFLSHVVNATLESGINNSIEWGPIHMVGHSLGAHICGITSNKFKKLNTKWQIKRITGLDPAQPCFKNSDILLDQSDAPFVDVIHTNGKLWSSFGLGLPDPVGHQDYYPNGGRSQPGCLTIQNSWVNLIIGIPKNAIEQAICSHGRSYLYLTDSIISATLNKQNCTFWGHTWDRSYRQAFNIINKLNYSADNKIEMGIHADKYSLRGTFFVMTSNAEPFCDITANNNDDYLTQLKKDFPNEIDD</sequence>
<dbReference type="EMBL" id="JACMRX010000006">
    <property type="protein sequence ID" value="KAF7987393.1"/>
    <property type="molecule type" value="Genomic_DNA"/>
</dbReference>
<dbReference type="InterPro" id="IPR009003">
    <property type="entry name" value="Peptidase_S1_PA"/>
</dbReference>
<dbReference type="SMART" id="SM00020">
    <property type="entry name" value="Tryp_SPc"/>
    <property type="match status" value="1"/>
</dbReference>
<dbReference type="Pfam" id="PF00151">
    <property type="entry name" value="Lipase"/>
    <property type="match status" value="1"/>
</dbReference>
<dbReference type="InterPro" id="IPR029058">
    <property type="entry name" value="AB_hydrolase_fold"/>
</dbReference>
<dbReference type="PRINTS" id="PR00821">
    <property type="entry name" value="TAGLIPASE"/>
</dbReference>
<dbReference type="InterPro" id="IPR013818">
    <property type="entry name" value="Lipase"/>
</dbReference>
<dbReference type="PROSITE" id="PS50240">
    <property type="entry name" value="TRYPSIN_DOM"/>
    <property type="match status" value="1"/>
</dbReference>
<keyword evidence="5" id="KW-0964">Secreted</keyword>
<evidence type="ECO:0000256" key="6">
    <source>
        <dbReference type="ARBA" id="ARBA00022801"/>
    </source>
</evidence>
<evidence type="ECO:0000256" key="1">
    <source>
        <dbReference type="ARBA" id="ARBA00000111"/>
    </source>
</evidence>